<dbReference type="Pfam" id="PF00356">
    <property type="entry name" value="LacI"/>
    <property type="match status" value="1"/>
</dbReference>
<keyword evidence="3" id="KW-0804">Transcription</keyword>
<name>A0A4R7HWG3_9ACTN</name>
<keyword evidence="1" id="KW-0805">Transcription regulation</keyword>
<protein>
    <submittedName>
        <fullName evidence="5">LacI family transcriptional regulator</fullName>
    </submittedName>
</protein>
<dbReference type="PANTHER" id="PTHR30146:SF138">
    <property type="entry name" value="TRANSCRIPTIONAL REGULATORY PROTEIN"/>
    <property type="match status" value="1"/>
</dbReference>
<evidence type="ECO:0000256" key="1">
    <source>
        <dbReference type="ARBA" id="ARBA00023015"/>
    </source>
</evidence>
<dbReference type="SUPFAM" id="SSF47413">
    <property type="entry name" value="lambda repressor-like DNA-binding domains"/>
    <property type="match status" value="1"/>
</dbReference>
<keyword evidence="6" id="KW-1185">Reference proteome</keyword>
<dbReference type="EMBL" id="SOAU01000001">
    <property type="protein sequence ID" value="TDT15361.1"/>
    <property type="molecule type" value="Genomic_DNA"/>
</dbReference>
<comment type="caution">
    <text evidence="5">The sequence shown here is derived from an EMBL/GenBank/DDBJ whole genome shotgun (WGS) entry which is preliminary data.</text>
</comment>
<dbReference type="SUPFAM" id="SSF53822">
    <property type="entry name" value="Periplasmic binding protein-like I"/>
    <property type="match status" value="1"/>
</dbReference>
<evidence type="ECO:0000256" key="2">
    <source>
        <dbReference type="ARBA" id="ARBA00023125"/>
    </source>
</evidence>
<dbReference type="GO" id="GO:0003700">
    <property type="term" value="F:DNA-binding transcription factor activity"/>
    <property type="evidence" value="ECO:0007669"/>
    <property type="project" value="TreeGrafter"/>
</dbReference>
<dbReference type="Gene3D" id="1.10.260.40">
    <property type="entry name" value="lambda repressor-like DNA-binding domains"/>
    <property type="match status" value="1"/>
</dbReference>
<reference evidence="5 6" key="1">
    <citation type="submission" date="2019-03" db="EMBL/GenBank/DDBJ databases">
        <title>Sequencing the genomes of 1000 actinobacteria strains.</title>
        <authorList>
            <person name="Klenk H.-P."/>
        </authorList>
    </citation>
    <scope>NUCLEOTIDE SEQUENCE [LARGE SCALE GENOMIC DNA]</scope>
    <source>
        <strain evidence="5 6">DSM 18936</strain>
    </source>
</reference>
<organism evidence="5 6">
    <name type="scientific">Ilumatobacter fluminis</name>
    <dbReference type="NCBI Taxonomy" id="467091"/>
    <lineage>
        <taxon>Bacteria</taxon>
        <taxon>Bacillati</taxon>
        <taxon>Actinomycetota</taxon>
        <taxon>Acidimicrobiia</taxon>
        <taxon>Acidimicrobiales</taxon>
        <taxon>Ilumatobacteraceae</taxon>
        <taxon>Ilumatobacter</taxon>
    </lineage>
</organism>
<dbReference type="InterPro" id="IPR028082">
    <property type="entry name" value="Peripla_BP_I"/>
</dbReference>
<dbReference type="Gene3D" id="3.40.50.2300">
    <property type="match status" value="2"/>
</dbReference>
<dbReference type="PROSITE" id="PS50932">
    <property type="entry name" value="HTH_LACI_2"/>
    <property type="match status" value="1"/>
</dbReference>
<dbReference type="CDD" id="cd01392">
    <property type="entry name" value="HTH_LacI"/>
    <property type="match status" value="1"/>
</dbReference>
<feature type="domain" description="HTH lacI-type" evidence="4">
    <location>
        <begin position="4"/>
        <end position="59"/>
    </location>
</feature>
<dbReference type="InterPro" id="IPR010982">
    <property type="entry name" value="Lambda_DNA-bd_dom_sf"/>
</dbReference>
<evidence type="ECO:0000313" key="5">
    <source>
        <dbReference type="EMBL" id="TDT15361.1"/>
    </source>
</evidence>
<dbReference type="AlphaFoldDB" id="A0A4R7HWG3"/>
<proteinExistence type="predicted"/>
<evidence type="ECO:0000259" key="4">
    <source>
        <dbReference type="PROSITE" id="PS50932"/>
    </source>
</evidence>
<dbReference type="PANTHER" id="PTHR30146">
    <property type="entry name" value="LACI-RELATED TRANSCRIPTIONAL REPRESSOR"/>
    <property type="match status" value="1"/>
</dbReference>
<dbReference type="OrthoDB" id="59108at2"/>
<dbReference type="Proteomes" id="UP000294558">
    <property type="component" value="Unassembled WGS sequence"/>
</dbReference>
<dbReference type="Pfam" id="PF13377">
    <property type="entry name" value="Peripla_BP_3"/>
    <property type="match status" value="1"/>
</dbReference>
<gene>
    <name evidence="5" type="ORF">BDK89_0931</name>
</gene>
<evidence type="ECO:0000256" key="3">
    <source>
        <dbReference type="ARBA" id="ARBA00023163"/>
    </source>
</evidence>
<keyword evidence="2" id="KW-0238">DNA-binding</keyword>
<accession>A0A4R7HWG3</accession>
<dbReference type="RefSeq" id="WP_133867819.1">
    <property type="nucleotide sequence ID" value="NZ_SOAU01000001.1"/>
</dbReference>
<sequence length="346" mass="36116">MGRVTLQTIADQVGVSRMTVSNAFSRPDQLSTELRETILSKAAELGYAGPDPTARSLARGKAGTVGVLFTDTFSYAFEDEVAAGFVGAIAAELAPTGSAITLLTSDTTAAFVPARDLALDGAVLYACVDDSEAIDWLIRRQLPIVFVDHRPRSGYDSVNIDDREGARLAAQHLIDLGHERLAVFTTSYGDEVGVVDDPFGATHVVSEQRLLGWFDAIHGAGLEAPVVQAPKHGEHSAAIGAILALDPRPTGIVCFSDVAAAAVIRGALEAGLDVPGDLSVVGFDGTQLAAYAQPSITTIRQDVAAKGRAAATLLGERMAGSTRRAKRVVLPVELVVGDSTASPNAD</sequence>
<dbReference type="InterPro" id="IPR000843">
    <property type="entry name" value="HTH_LacI"/>
</dbReference>
<dbReference type="SMART" id="SM00354">
    <property type="entry name" value="HTH_LACI"/>
    <property type="match status" value="1"/>
</dbReference>
<dbReference type="InterPro" id="IPR046335">
    <property type="entry name" value="LacI/GalR-like_sensor"/>
</dbReference>
<dbReference type="GO" id="GO:0000976">
    <property type="term" value="F:transcription cis-regulatory region binding"/>
    <property type="evidence" value="ECO:0007669"/>
    <property type="project" value="TreeGrafter"/>
</dbReference>
<dbReference type="CDD" id="cd06279">
    <property type="entry name" value="PBP1_LacI-like"/>
    <property type="match status" value="1"/>
</dbReference>
<evidence type="ECO:0000313" key="6">
    <source>
        <dbReference type="Proteomes" id="UP000294558"/>
    </source>
</evidence>